<proteinExistence type="predicted"/>
<organism evidence="1">
    <name type="scientific">Ralstonia solanacearum</name>
    <name type="common">Pseudomonas solanacearum</name>
    <dbReference type="NCBI Taxonomy" id="305"/>
    <lineage>
        <taxon>Bacteria</taxon>
        <taxon>Pseudomonadati</taxon>
        <taxon>Pseudomonadota</taxon>
        <taxon>Betaproteobacteria</taxon>
        <taxon>Burkholderiales</taxon>
        <taxon>Burkholderiaceae</taxon>
        <taxon>Ralstonia</taxon>
        <taxon>Ralstonia solanacearum species complex</taxon>
    </lineage>
</organism>
<protein>
    <submittedName>
        <fullName evidence="1">Uncharacterized protein</fullName>
    </submittedName>
</protein>
<dbReference type="AlphaFoldDB" id="A0A0S4V0K7"/>
<accession>A0A0S4V0K7</accession>
<sequence length="72" mass="8548">MTVRLRGSFKLRNDERAHSTLVPRSKHPRLLWQRVPLGDYVRRKGASVYGFERHSLQLFIIRRRDGETVAFI</sequence>
<dbReference type="EMBL" id="LN899824">
    <property type="protein sequence ID" value="CUV28160.1"/>
    <property type="molecule type" value="Genomic_DNA"/>
</dbReference>
<reference evidence="1" key="1">
    <citation type="submission" date="2015-10" db="EMBL/GenBank/DDBJ databases">
        <authorList>
            <person name="Gilbert D.G."/>
        </authorList>
    </citation>
    <scope>NUCLEOTIDE SEQUENCE</scope>
    <source>
        <strain evidence="1">Phyl III-seqv23</strain>
    </source>
</reference>
<gene>
    <name evidence="1" type="ORF">RUN1985_v1_170080</name>
</gene>
<evidence type="ECO:0000313" key="1">
    <source>
        <dbReference type="EMBL" id="CUV28160.1"/>
    </source>
</evidence>
<name>A0A0S4V0K7_RALSL</name>